<keyword evidence="2" id="KW-1185">Reference proteome</keyword>
<evidence type="ECO:0000313" key="2">
    <source>
        <dbReference type="Proteomes" id="UP000575083"/>
    </source>
</evidence>
<comment type="caution">
    <text evidence="1">The sequence shown here is derived from an EMBL/GenBank/DDBJ whole genome shotgun (WGS) entry which is preliminary data.</text>
</comment>
<sequence length="53" mass="5908">MQRTLRLSDDETRKRCRLALAQALAQGLSEAEIRASAKEAEWALEPLQEGAKP</sequence>
<dbReference type="Proteomes" id="UP000575083">
    <property type="component" value="Unassembled WGS sequence"/>
</dbReference>
<reference evidence="1 2" key="1">
    <citation type="submission" date="2020-08" db="EMBL/GenBank/DDBJ databases">
        <title>Functional genomics of gut bacteria from endangered species of beetles.</title>
        <authorList>
            <person name="Carlos-Shanley C."/>
        </authorList>
    </citation>
    <scope>NUCLEOTIDE SEQUENCE [LARGE SCALE GENOMIC DNA]</scope>
    <source>
        <strain evidence="1 2">S00198</strain>
    </source>
</reference>
<proteinExistence type="predicted"/>
<dbReference type="RefSeq" id="WP_184857000.1">
    <property type="nucleotide sequence ID" value="NZ_JACHLK010000003.1"/>
</dbReference>
<evidence type="ECO:0000313" key="1">
    <source>
        <dbReference type="EMBL" id="MBB6559609.1"/>
    </source>
</evidence>
<dbReference type="AlphaFoldDB" id="A0A7X0PDG0"/>
<protein>
    <submittedName>
        <fullName evidence="1">Uncharacterized protein</fullName>
    </submittedName>
</protein>
<accession>A0A7X0PDG0</accession>
<organism evidence="1 2">
    <name type="scientific">Acidovorax soli</name>
    <dbReference type="NCBI Taxonomy" id="592050"/>
    <lineage>
        <taxon>Bacteria</taxon>
        <taxon>Pseudomonadati</taxon>
        <taxon>Pseudomonadota</taxon>
        <taxon>Betaproteobacteria</taxon>
        <taxon>Burkholderiales</taxon>
        <taxon>Comamonadaceae</taxon>
        <taxon>Acidovorax</taxon>
    </lineage>
</organism>
<gene>
    <name evidence="1" type="ORF">HNP48_002276</name>
</gene>
<name>A0A7X0PDG0_9BURK</name>
<dbReference type="EMBL" id="JACHLK010000003">
    <property type="protein sequence ID" value="MBB6559609.1"/>
    <property type="molecule type" value="Genomic_DNA"/>
</dbReference>